<dbReference type="AlphaFoldDB" id="A0A3N0IQ62"/>
<dbReference type="PANTHER" id="PTHR23131">
    <property type="entry name" value="ENDORIBONUCLEASE LACTB2"/>
    <property type="match status" value="1"/>
</dbReference>
<dbReference type="Pfam" id="PF00753">
    <property type="entry name" value="Lactamase_B"/>
    <property type="match status" value="1"/>
</dbReference>
<dbReference type="GO" id="GO:0016787">
    <property type="term" value="F:hydrolase activity"/>
    <property type="evidence" value="ECO:0007669"/>
    <property type="project" value="UniProtKB-KW"/>
</dbReference>
<evidence type="ECO:0000313" key="3">
    <source>
        <dbReference type="EMBL" id="RNM38997.1"/>
    </source>
</evidence>
<evidence type="ECO:0000313" key="4">
    <source>
        <dbReference type="Proteomes" id="UP000253817"/>
    </source>
</evidence>
<keyword evidence="4" id="KW-1185">Reference proteome</keyword>
<evidence type="ECO:0000313" key="2">
    <source>
        <dbReference type="EMBL" id="RDB66692.1"/>
    </source>
</evidence>
<reference evidence="3" key="3">
    <citation type="journal article" date="2019" name="Microbiol. Resour. Announc.">
        <title>Draft Genome Sequences of Type Strains of Gordonibacter faecihominis, Paraeggerthella hongkongensis, Parvibacter caecicola,Slackia equolifaciens, Slackia faecicanis, and Slackia isoflavoniconvertens.</title>
        <authorList>
            <person name="Danylec N."/>
            <person name="Stoll D.A."/>
            <person name="Dotsch A."/>
            <person name="Huch M."/>
        </authorList>
    </citation>
    <scope>NUCLEOTIDE SEQUENCE</scope>
    <source>
        <strain evidence="3">DSM 16107</strain>
    </source>
</reference>
<evidence type="ECO:0000313" key="5">
    <source>
        <dbReference type="Proteomes" id="UP000270112"/>
    </source>
</evidence>
<keyword evidence="3" id="KW-0378">Hydrolase</keyword>
<sequence length="350" mass="39526">MRDLASDAHQPYKQAVEEAEFGAPIPIVENLYLVRVPLPHNPLKALNSYVITAEDKTTIVDVGFNHPACEQALDDALRALGRSWDSVEIVLTHSHPDHTGNLDRIYRDGMSVYANLHSFQEVENFLDLEAHVYGPLLVQAATPKQSGGLSFERGYAQPHVSAELLPLQYQPAVTYLHEGDVYRAGGFAFEIIETPGHDQWHICLYDRAHKLMIIGDHVLERISPSISSWISVHNALEEFLGSLGKIHSYDVDLVLPAHGVPFSDLRGRVMELIAHHEARLDEIYELVAEGHRDVVSISSHASWKYPNWHEWPLDQKFFSMGETLAHLIYLVNEGKVKQTLCGDDYRYELP</sequence>
<dbReference type="InterPro" id="IPR036388">
    <property type="entry name" value="WH-like_DNA-bd_sf"/>
</dbReference>
<name>A0A3N0IQ62_9ACTN</name>
<evidence type="ECO:0000259" key="1">
    <source>
        <dbReference type="SMART" id="SM00849"/>
    </source>
</evidence>
<dbReference type="Gene3D" id="3.60.15.10">
    <property type="entry name" value="Ribonuclease Z/Hydroxyacylglutathione hydrolase-like"/>
    <property type="match status" value="1"/>
</dbReference>
<organism evidence="3 5">
    <name type="scientific">Eggerthella sinensis</name>
    <dbReference type="NCBI Taxonomy" id="242230"/>
    <lineage>
        <taxon>Bacteria</taxon>
        <taxon>Bacillati</taxon>
        <taxon>Actinomycetota</taxon>
        <taxon>Coriobacteriia</taxon>
        <taxon>Eggerthellales</taxon>
        <taxon>Eggerthellaceae</taxon>
        <taxon>Eggerthella</taxon>
    </lineage>
</organism>
<comment type="caution">
    <text evidence="3">The sequence shown here is derived from an EMBL/GenBank/DDBJ whole genome shotgun (WGS) entry which is preliminary data.</text>
</comment>
<reference evidence="2 4" key="1">
    <citation type="journal article" date="2018" name="Elife">
        <title>Discovery and characterization of a prevalent human gut bacterial enzyme sufficient for the inactivation of a family of plant toxins.</title>
        <authorList>
            <person name="Koppel N."/>
            <person name="Bisanz J.E."/>
            <person name="Pandelia M.E."/>
            <person name="Turnbaugh P.J."/>
            <person name="Balskus E.P."/>
        </authorList>
    </citation>
    <scope>NUCLEOTIDE SEQUENCE [LARGE SCALE GENOMIC DNA]</scope>
    <source>
        <strain evidence="2 4">DSM 16107</strain>
    </source>
</reference>
<dbReference type="Gene3D" id="1.10.10.10">
    <property type="entry name" value="Winged helix-like DNA-binding domain superfamily/Winged helix DNA-binding domain"/>
    <property type="match status" value="1"/>
</dbReference>
<dbReference type="InterPro" id="IPR050662">
    <property type="entry name" value="Sec-metab_biosynth-thioest"/>
</dbReference>
<dbReference type="Proteomes" id="UP000270112">
    <property type="component" value="Unassembled WGS sequence"/>
</dbReference>
<dbReference type="InterPro" id="IPR036866">
    <property type="entry name" value="RibonucZ/Hydroxyglut_hydro"/>
</dbReference>
<dbReference type="EMBL" id="QICC01000138">
    <property type="protein sequence ID" value="RNM38997.1"/>
    <property type="molecule type" value="Genomic_DNA"/>
</dbReference>
<dbReference type="EMBL" id="PPTT01000030">
    <property type="protein sequence ID" value="RDB66692.1"/>
    <property type="molecule type" value="Genomic_DNA"/>
</dbReference>
<dbReference type="SMART" id="SM00849">
    <property type="entry name" value="Lactamase_B"/>
    <property type="match status" value="1"/>
</dbReference>
<proteinExistence type="predicted"/>
<reference evidence="5" key="2">
    <citation type="submission" date="2018-05" db="EMBL/GenBank/DDBJ databases">
        <title>Genome Sequencing of selected type strains of the family Eggerthellaceae.</title>
        <authorList>
            <person name="Danylec N."/>
            <person name="Stoll D.A."/>
            <person name="Doetsch A."/>
            <person name="Huch M."/>
        </authorList>
    </citation>
    <scope>NUCLEOTIDE SEQUENCE [LARGE SCALE GENOMIC DNA]</scope>
    <source>
        <strain evidence="5">DSM 16107</strain>
    </source>
</reference>
<protein>
    <submittedName>
        <fullName evidence="3">MBL fold metallo-hydrolase</fullName>
    </submittedName>
</protein>
<dbReference type="InterPro" id="IPR001279">
    <property type="entry name" value="Metallo-B-lactamas"/>
</dbReference>
<dbReference type="OrthoDB" id="2971563at2"/>
<dbReference type="PANTHER" id="PTHR23131:SF4">
    <property type="entry name" value="METALLO-BETA-LACTAMASE SUPERFAMILY POTEIN"/>
    <property type="match status" value="1"/>
</dbReference>
<accession>A0A3N0IQ62</accession>
<feature type="domain" description="Metallo-beta-lactamase" evidence="1">
    <location>
        <begin position="45"/>
        <end position="258"/>
    </location>
</feature>
<dbReference type="SUPFAM" id="SSF56281">
    <property type="entry name" value="Metallo-hydrolase/oxidoreductase"/>
    <property type="match status" value="1"/>
</dbReference>
<gene>
    <name evidence="2" type="ORF">C1876_14380</name>
    <name evidence="3" type="ORF">DMP09_17045</name>
</gene>
<dbReference type="Proteomes" id="UP000253817">
    <property type="component" value="Unassembled WGS sequence"/>
</dbReference>